<dbReference type="AlphaFoldDB" id="A0AAV6NTM3"/>
<gene>
    <name evidence="2" type="ORF">SDJN03_07810</name>
</gene>
<proteinExistence type="predicted"/>
<evidence type="ECO:0000313" key="2">
    <source>
        <dbReference type="EMBL" id="KAG6602577.1"/>
    </source>
</evidence>
<dbReference type="EMBL" id="JAGKQH010000004">
    <property type="protein sequence ID" value="KAG6602577.1"/>
    <property type="molecule type" value="Genomic_DNA"/>
</dbReference>
<sequence length="72" mass="8452">MLLIPVLLWLSKMGYLQDARENHVKKKAEEALRSKMKQKALRECDHYASSTNDDMLEEMKQQEYALQQNGKP</sequence>
<name>A0AAV6NTM3_9ROSI</name>
<evidence type="ECO:0000256" key="1">
    <source>
        <dbReference type="SAM" id="SignalP"/>
    </source>
</evidence>
<comment type="caution">
    <text evidence="2">The sequence shown here is derived from an EMBL/GenBank/DDBJ whole genome shotgun (WGS) entry which is preliminary data.</text>
</comment>
<feature type="non-terminal residue" evidence="2">
    <location>
        <position position="1"/>
    </location>
</feature>
<dbReference type="Proteomes" id="UP000685013">
    <property type="component" value="Chromosome 4"/>
</dbReference>
<accession>A0AAV6NTM3</accession>
<reference evidence="2 3" key="1">
    <citation type="journal article" date="2021" name="Hortic Res">
        <title>The domestication of Cucurbita argyrosperma as revealed by the genome of its wild relative.</title>
        <authorList>
            <person name="Barrera-Redondo J."/>
            <person name="Sanchez-de la Vega G."/>
            <person name="Aguirre-Liguori J.A."/>
            <person name="Castellanos-Morales G."/>
            <person name="Gutierrez-Guerrero Y.T."/>
            <person name="Aguirre-Dugua X."/>
            <person name="Aguirre-Planter E."/>
            <person name="Tenaillon M.I."/>
            <person name="Lira-Saade R."/>
            <person name="Eguiarte L.E."/>
        </authorList>
    </citation>
    <scope>NUCLEOTIDE SEQUENCE [LARGE SCALE GENOMIC DNA]</scope>
    <source>
        <strain evidence="2">JBR-2021</strain>
    </source>
</reference>
<evidence type="ECO:0000313" key="3">
    <source>
        <dbReference type="Proteomes" id="UP000685013"/>
    </source>
</evidence>
<protein>
    <submittedName>
        <fullName evidence="2">Uncharacterized protein</fullName>
    </submittedName>
</protein>
<keyword evidence="3" id="KW-1185">Reference proteome</keyword>
<feature type="chain" id="PRO_5043439839" evidence="1">
    <location>
        <begin position="17"/>
        <end position="72"/>
    </location>
</feature>
<feature type="signal peptide" evidence="1">
    <location>
        <begin position="1"/>
        <end position="16"/>
    </location>
</feature>
<keyword evidence="1" id="KW-0732">Signal</keyword>
<organism evidence="2 3">
    <name type="scientific">Cucurbita argyrosperma subsp. sororia</name>
    <dbReference type="NCBI Taxonomy" id="37648"/>
    <lineage>
        <taxon>Eukaryota</taxon>
        <taxon>Viridiplantae</taxon>
        <taxon>Streptophyta</taxon>
        <taxon>Embryophyta</taxon>
        <taxon>Tracheophyta</taxon>
        <taxon>Spermatophyta</taxon>
        <taxon>Magnoliopsida</taxon>
        <taxon>eudicotyledons</taxon>
        <taxon>Gunneridae</taxon>
        <taxon>Pentapetalae</taxon>
        <taxon>rosids</taxon>
        <taxon>fabids</taxon>
        <taxon>Cucurbitales</taxon>
        <taxon>Cucurbitaceae</taxon>
        <taxon>Cucurbiteae</taxon>
        <taxon>Cucurbita</taxon>
    </lineage>
</organism>